<feature type="transmembrane region" description="Helical" evidence="4">
    <location>
        <begin position="1239"/>
        <end position="1256"/>
    </location>
</feature>
<feature type="transmembrane region" description="Helical" evidence="4">
    <location>
        <begin position="1029"/>
        <end position="1056"/>
    </location>
</feature>
<keyword evidence="9" id="KW-1185">Reference proteome</keyword>
<organism evidence="7 8">
    <name type="scientific">Parabacteroides acidifaciens</name>
    <dbReference type="NCBI Taxonomy" id="2290935"/>
    <lineage>
        <taxon>Bacteria</taxon>
        <taxon>Pseudomonadati</taxon>
        <taxon>Bacteroidota</taxon>
        <taxon>Bacteroidia</taxon>
        <taxon>Bacteroidales</taxon>
        <taxon>Tannerellaceae</taxon>
        <taxon>Parabacteroides</taxon>
    </lineage>
</organism>
<feature type="transmembrane region" description="Helical" evidence="4">
    <location>
        <begin position="962"/>
        <end position="984"/>
    </location>
</feature>
<comment type="caution">
    <text evidence="7">The sequence shown here is derived from an EMBL/GenBank/DDBJ whole genome shotgun (WGS) entry which is preliminary data.</text>
</comment>
<dbReference type="InterPro" id="IPR017871">
    <property type="entry name" value="ABC_transporter-like_CS"/>
</dbReference>
<dbReference type="InterPro" id="IPR027417">
    <property type="entry name" value="P-loop_NTPase"/>
</dbReference>
<feature type="transmembrane region" description="Helical" evidence="4">
    <location>
        <begin position="1213"/>
        <end position="1233"/>
    </location>
</feature>
<reference evidence="7 8" key="1">
    <citation type="submission" date="2018-07" db="EMBL/GenBank/DDBJ databases">
        <title>Parabacteroides acidifaciens nov. sp., isolated from human feces.</title>
        <authorList>
            <person name="Wang Y.J."/>
        </authorList>
    </citation>
    <scope>NUCLEOTIDE SEQUENCE [LARGE SCALE GENOMIC DNA]</scope>
    <source>
        <strain evidence="7 8">426-9</strain>
    </source>
</reference>
<evidence type="ECO:0000256" key="3">
    <source>
        <dbReference type="SAM" id="MobiDB-lite"/>
    </source>
</evidence>
<dbReference type="SUPFAM" id="SSF82866">
    <property type="entry name" value="Multidrug efflux transporter AcrB transmembrane domain"/>
    <property type="match status" value="2"/>
</dbReference>
<dbReference type="PANTHER" id="PTHR32063:SF0">
    <property type="entry name" value="SWARMING MOTILITY PROTEIN SWRC"/>
    <property type="match status" value="1"/>
</dbReference>
<evidence type="ECO:0000259" key="5">
    <source>
        <dbReference type="PROSITE" id="PS50893"/>
    </source>
</evidence>
<dbReference type="Proteomes" id="UP000629596">
    <property type="component" value="Unassembled WGS sequence"/>
</dbReference>
<keyword evidence="4" id="KW-0472">Membrane</keyword>
<sequence>MNFLLHRRIAICMLFIALTGLGYVSYKQLPVELLPNAELPMLFVQVSARQDMDPSYVESEVIIPLEGAIGTIGGVEQIESQVDSRQSSIKIDFKPNVNFKITALKLQEKINETASTLPEGFTVQIQKIDVSMLSGGFMLLQVRGSGGTDRVRNLVEKEIRPDLENIDGIASVNVYGGREKAIEVQLDPDACKALNLTPSTISSILTQNTQEKAFVGYATEPDGKYFVHVDSPYAEVSDLENIVVAPGPILLKDIATIFFDKKEETSYSRVNGKDAVSVSLLADSQANLIQLSHRTTAVIGRLNEQLAPLDLSIVVESNQAETMEDNIDQIIHLALVGGLLAVLILWLFLKNLRLVFFIALSIPISVYTAFNFFYGAGISINSLTLVGMALAIGMLLDNSVVVLENIYRLSAAGKSPEQSVTQGTREVWRSILAATLTTVTVFLPFVFSDNFLIKLMGHHIGVSIISTLTISLIVALLFIPMATYTVLRRKQTELSDADDADNAEGRRLFMRHLRPVMRGGDTVFYEKVSVTQRPVQIYLVLLKTCMRNPGVTIFGAVILLFVSLILSISLNIQDRKEVENDRFSIYVTMPTGSTLENADQVVRVIEERLAEFPEKQDLISRIRETDAELTFVLKEDYQKIGKRKISDIKSDVQTRLRAINGAEISLSSPSGGGQGGAFGGGSDMSGMGGFMRLLGMGENRERIVIKGSDFDRMQRVAEDFRYYLDEQEFIRNTRVSYNRRQPEVRLGFDPILLTSFDISRQNISSGLASLNPEMSSGTSFKVGEDTYDIIIRNRENRTEEELEAEKKQDKTVDDLREVRIPNASGGLHRLEDIATIDYGRGRARITRVNQDKQIELFYSFSRDVEDSKDLLEGYRSDIDQLVAGYNLPSGVAVEVFHEEDTFADFKFLLLAAFILIFMILASVFESLATPFVLLFSIPLAAIGSLLALLLTGNSLLNNANVMIGFLILLGVVVNNGIILIDYANILRRRGYRRNRALMTAGLSRIRPILITSITTIVAMFPMAMGNDEYAGAIGAPFAITVIGGLSFSALLTLILIPTVCMGLENTLQWYRGLSPKVWVLHGVLLVAGMSCIYLYGGSLLWQSIYGVVLLAGTPGMTYFMQTSLRRARSKVIDPEADIHISVRNLVKIYDWPGRVSRQWRSGLLIRRRLGLEKSYLVPALDAGSQKNNPDPSSDDADTASTSAIPRQARERGFFMELSWQFALLGFAIWFTWFFIGSRLWIFILSFAIYAATLYLWRKVREYLYWRFAGSRTVRILNRVIFWSIPPLILFALFRRLDNPNLVSTVGLLWAFCIAVYVTAGYLFEKEINIERVKGRFAGLRRSWFRLVKGIPLIGKRRRPFKALRGVSFEIRTGMFGLLGPNGAGKSTLMRIICGILEQSYGSIWINGLDTRIYREELQSLIGFLPQEFGTYENMSSWEFLDYQAILKGLVDGAVRRERLEYVLKAVHMYDRKDEKIGSFSGGMKQRIGIALILLHLPRILVVDEPTAGLDPRERIRFRNLLVELSKDRIVIFSTHIIEDISSSCSQVVVINKGALRYFGDPVDMVGMAAGKVWQFDIDKTAFEQALDKSRIVNHIQKDDRIRVRYLSAAFPYEGAVQVEPNLEDAYLCLLKGL</sequence>
<keyword evidence="4" id="KW-1133">Transmembrane helix</keyword>
<dbReference type="Gene3D" id="3.30.70.1320">
    <property type="entry name" value="Multidrug efflux transporter AcrB pore domain like"/>
    <property type="match status" value="1"/>
</dbReference>
<protein>
    <submittedName>
        <fullName evidence="7">ATP-binding cassette domain-containing protein</fullName>
    </submittedName>
    <submittedName>
        <fullName evidence="6">Efflux RND transporter permease subunit</fullName>
    </submittedName>
</protein>
<dbReference type="PROSITE" id="PS00211">
    <property type="entry name" value="ABC_TRANSPORTER_1"/>
    <property type="match status" value="1"/>
</dbReference>
<dbReference type="GO" id="GO:0042910">
    <property type="term" value="F:xenobiotic transmembrane transporter activity"/>
    <property type="evidence" value="ECO:0007669"/>
    <property type="project" value="TreeGrafter"/>
</dbReference>
<dbReference type="Gene3D" id="3.30.70.1440">
    <property type="entry name" value="Multidrug efflux transporter AcrB pore domain"/>
    <property type="match status" value="1"/>
</dbReference>
<evidence type="ECO:0000313" key="8">
    <source>
        <dbReference type="Proteomes" id="UP000256321"/>
    </source>
</evidence>
<feature type="transmembrane region" description="Helical" evidence="4">
    <location>
        <begin position="551"/>
        <end position="572"/>
    </location>
</feature>
<feature type="transmembrane region" description="Helical" evidence="4">
    <location>
        <begin position="459"/>
        <end position="479"/>
    </location>
</feature>
<proteinExistence type="predicted"/>
<feature type="transmembrane region" description="Helical" evidence="4">
    <location>
        <begin position="905"/>
        <end position="924"/>
    </location>
</feature>
<evidence type="ECO:0000256" key="2">
    <source>
        <dbReference type="ARBA" id="ARBA00022840"/>
    </source>
</evidence>
<dbReference type="Gene3D" id="1.20.1640.10">
    <property type="entry name" value="Multidrug efflux transporter AcrB transmembrane domain"/>
    <property type="match status" value="2"/>
</dbReference>
<dbReference type="InterPro" id="IPR003439">
    <property type="entry name" value="ABC_transporter-like_ATP-bd"/>
</dbReference>
<dbReference type="GO" id="GO:0005524">
    <property type="term" value="F:ATP binding"/>
    <property type="evidence" value="ECO:0007669"/>
    <property type="project" value="UniProtKB-KW"/>
</dbReference>
<dbReference type="Pfam" id="PF00005">
    <property type="entry name" value="ABC_tran"/>
    <property type="match status" value="1"/>
</dbReference>
<feature type="transmembrane region" description="Helical" evidence="4">
    <location>
        <begin position="1077"/>
        <end position="1096"/>
    </location>
</feature>
<evidence type="ECO:0000256" key="1">
    <source>
        <dbReference type="ARBA" id="ARBA00022741"/>
    </source>
</evidence>
<feature type="transmembrane region" description="Helical" evidence="4">
    <location>
        <begin position="386"/>
        <end position="407"/>
    </location>
</feature>
<dbReference type="InterPro" id="IPR001036">
    <property type="entry name" value="Acrflvin-R"/>
</dbReference>
<keyword evidence="1" id="KW-0547">Nucleotide-binding</keyword>
<dbReference type="InterPro" id="IPR003593">
    <property type="entry name" value="AAA+_ATPase"/>
</dbReference>
<feature type="transmembrane region" description="Helical" evidence="4">
    <location>
        <begin position="354"/>
        <end position="374"/>
    </location>
</feature>
<dbReference type="Gene3D" id="3.40.50.300">
    <property type="entry name" value="P-loop containing nucleotide triphosphate hydrolases"/>
    <property type="match status" value="1"/>
</dbReference>
<keyword evidence="4" id="KW-0812">Transmembrane</keyword>
<dbReference type="PANTHER" id="PTHR32063">
    <property type="match status" value="1"/>
</dbReference>
<dbReference type="InterPro" id="IPR027463">
    <property type="entry name" value="AcrB_DN_DC_subdom"/>
</dbReference>
<dbReference type="CDD" id="cd03264">
    <property type="entry name" value="ABC_drug_resistance_like"/>
    <property type="match status" value="1"/>
</dbReference>
<dbReference type="Pfam" id="PF00873">
    <property type="entry name" value="ACR_tran"/>
    <property type="match status" value="1"/>
</dbReference>
<evidence type="ECO:0000256" key="4">
    <source>
        <dbReference type="SAM" id="Phobius"/>
    </source>
</evidence>
<dbReference type="RefSeq" id="WP_115499724.1">
    <property type="nucleotide sequence ID" value="NZ_JACRTI010000024.1"/>
</dbReference>
<feature type="region of interest" description="Disordered" evidence="3">
    <location>
        <begin position="1181"/>
        <end position="1201"/>
    </location>
</feature>
<dbReference type="EMBL" id="JACRTI010000024">
    <property type="protein sequence ID" value="MBC8602213.1"/>
    <property type="molecule type" value="Genomic_DNA"/>
</dbReference>
<dbReference type="PRINTS" id="PR00702">
    <property type="entry name" value="ACRIFLAVINRP"/>
</dbReference>
<dbReference type="PROSITE" id="PS50893">
    <property type="entry name" value="ABC_TRANSPORTER_2"/>
    <property type="match status" value="1"/>
</dbReference>
<reference evidence="6 9" key="2">
    <citation type="submission" date="2020-08" db="EMBL/GenBank/DDBJ databases">
        <title>Genome public.</title>
        <authorList>
            <person name="Liu C."/>
            <person name="Sun Q."/>
        </authorList>
    </citation>
    <scope>NUCLEOTIDE SEQUENCE [LARGE SCALE GENOMIC DNA]</scope>
    <source>
        <strain evidence="6 9">426_9</strain>
    </source>
</reference>
<dbReference type="SUPFAM" id="SSF82693">
    <property type="entry name" value="Multidrug efflux transporter AcrB pore domain, PN1, PN2, PC1 and PC2 subdomains"/>
    <property type="match status" value="2"/>
</dbReference>
<dbReference type="SUPFAM" id="SSF52540">
    <property type="entry name" value="P-loop containing nucleoside triphosphate hydrolases"/>
    <property type="match status" value="1"/>
</dbReference>
<dbReference type="Gene3D" id="3.30.2090.10">
    <property type="entry name" value="Multidrug efflux transporter AcrB TolC docking domain, DN and DC subdomains"/>
    <property type="match status" value="2"/>
</dbReference>
<dbReference type="SMART" id="SM00382">
    <property type="entry name" value="AAA"/>
    <property type="match status" value="1"/>
</dbReference>
<feature type="domain" description="ABC transporter" evidence="5">
    <location>
        <begin position="1347"/>
        <end position="1577"/>
    </location>
</feature>
<gene>
    <name evidence="7" type="ORF">DWU89_11145</name>
    <name evidence="6" type="ORF">H8784_10860</name>
</gene>
<feature type="transmembrane region" description="Helical" evidence="4">
    <location>
        <begin position="1276"/>
        <end position="1293"/>
    </location>
</feature>
<feature type="transmembrane region" description="Helical" evidence="4">
    <location>
        <begin position="1102"/>
        <end position="1120"/>
    </location>
</feature>
<dbReference type="GO" id="GO:0005886">
    <property type="term" value="C:plasma membrane"/>
    <property type="evidence" value="ECO:0007669"/>
    <property type="project" value="TreeGrafter"/>
</dbReference>
<dbReference type="GO" id="GO:0016887">
    <property type="term" value="F:ATP hydrolysis activity"/>
    <property type="evidence" value="ECO:0007669"/>
    <property type="project" value="InterPro"/>
</dbReference>
<evidence type="ECO:0000313" key="6">
    <source>
        <dbReference type="EMBL" id="MBC8602213.1"/>
    </source>
</evidence>
<name>A0A3D8HDH0_9BACT</name>
<accession>A0A3D8HDH0</accession>
<feature type="transmembrane region" description="Helical" evidence="4">
    <location>
        <begin position="427"/>
        <end position="447"/>
    </location>
</feature>
<dbReference type="SUPFAM" id="SSF82714">
    <property type="entry name" value="Multidrug efflux transporter AcrB TolC docking domain, DN and DC subdomains"/>
    <property type="match status" value="2"/>
</dbReference>
<evidence type="ECO:0000313" key="9">
    <source>
        <dbReference type="Proteomes" id="UP000629596"/>
    </source>
</evidence>
<feature type="transmembrane region" description="Helical" evidence="4">
    <location>
        <begin position="330"/>
        <end position="349"/>
    </location>
</feature>
<feature type="transmembrane region" description="Helical" evidence="4">
    <location>
        <begin position="931"/>
        <end position="950"/>
    </location>
</feature>
<evidence type="ECO:0000313" key="7">
    <source>
        <dbReference type="EMBL" id="RDU49029.1"/>
    </source>
</evidence>
<dbReference type="Gene3D" id="3.30.70.1430">
    <property type="entry name" value="Multidrug efflux transporter AcrB pore domain"/>
    <property type="match status" value="2"/>
</dbReference>
<keyword evidence="2 7" id="KW-0067">ATP-binding</keyword>
<dbReference type="Proteomes" id="UP000256321">
    <property type="component" value="Unassembled WGS sequence"/>
</dbReference>
<feature type="transmembrane region" description="Helical" evidence="4">
    <location>
        <begin position="1005"/>
        <end position="1023"/>
    </location>
</feature>
<dbReference type="EMBL" id="QREV01000024">
    <property type="protein sequence ID" value="RDU49029.1"/>
    <property type="molecule type" value="Genomic_DNA"/>
</dbReference>
<feature type="transmembrane region" description="Helical" evidence="4">
    <location>
        <begin position="1305"/>
        <end position="1323"/>
    </location>
</feature>